<dbReference type="GO" id="GO:0047267">
    <property type="term" value="F:undecaprenyl-phosphate mannosyltransferase activity"/>
    <property type="evidence" value="ECO:0007669"/>
    <property type="project" value="UniProtKB-EC"/>
</dbReference>
<keyword evidence="1" id="KW-0472">Membrane</keyword>
<evidence type="ECO:0000313" key="3">
    <source>
        <dbReference type="EMBL" id="SLN75905.1"/>
    </source>
</evidence>
<accession>A0A1X7AC69</accession>
<dbReference type="InterPro" id="IPR050256">
    <property type="entry name" value="Glycosyltransferase_2"/>
</dbReference>
<dbReference type="InterPro" id="IPR029044">
    <property type="entry name" value="Nucleotide-diphossugar_trans"/>
</dbReference>
<keyword evidence="3" id="KW-0808">Transferase</keyword>
<dbReference type="InterPro" id="IPR001173">
    <property type="entry name" value="Glyco_trans_2-like"/>
</dbReference>
<dbReference type="RefSeq" id="WP_085824730.1">
    <property type="nucleotide sequence ID" value="NZ_FWFP01000017.1"/>
</dbReference>
<feature type="transmembrane region" description="Helical" evidence="1">
    <location>
        <begin position="297"/>
        <end position="316"/>
    </location>
</feature>
<reference evidence="4" key="1">
    <citation type="submission" date="2017-03" db="EMBL/GenBank/DDBJ databases">
        <authorList>
            <person name="Rodrigo-Torres L."/>
            <person name="Arahal R.D."/>
            <person name="Lucena T."/>
        </authorList>
    </citation>
    <scope>NUCLEOTIDE SEQUENCE [LARGE SCALE GENOMIC DNA]</scope>
    <source>
        <strain evidence="4">CECT 8411</strain>
    </source>
</reference>
<keyword evidence="1" id="KW-1133">Transmembrane helix</keyword>
<dbReference type="Pfam" id="PF00535">
    <property type="entry name" value="Glycos_transf_2"/>
    <property type="match status" value="1"/>
</dbReference>
<dbReference type="EMBL" id="FWFP01000017">
    <property type="protein sequence ID" value="SLN75905.1"/>
    <property type="molecule type" value="Genomic_DNA"/>
</dbReference>
<evidence type="ECO:0000313" key="4">
    <source>
        <dbReference type="Proteomes" id="UP000193778"/>
    </source>
</evidence>
<dbReference type="AlphaFoldDB" id="A0A1X7AC69"/>
<sequence>MKNHNSAEELGKQGEFTSMNKVIERVDPTAKGPTHQNTAGMELSVVIPAYNEENAVRGTVDDVREHLEPLGIPYEIIVVDDASQDNTRAEAEASGATVTFNDVNSGYGASLKRGVRMAQYEYVAILDADSTYPARYLPGMLAMCRDQDMVVGDRGAAMKNVPLLRRPAKKFLFAFASFLAERKINDLNSGLRVFRKSELIPFLPLLPQNFSFTTTITLCMTSNGKRMIYTPIEYGKRVGKSKIRPVDFINFVILILRISTLFNPLRVFIPLGLAFFVLGMVKFLIDLTYLNLSGTTIFAFLAAIMIWSLGLIADMISRLHLRP</sequence>
<dbReference type="EC" id="2.4.1.54" evidence="3"/>
<proteinExistence type="predicted"/>
<keyword evidence="4" id="KW-1185">Reference proteome</keyword>
<dbReference type="Proteomes" id="UP000193778">
    <property type="component" value="Unassembled WGS sequence"/>
</dbReference>
<organism evidence="3 4">
    <name type="scientific">Ruegeria meonggei</name>
    <dbReference type="NCBI Taxonomy" id="1446476"/>
    <lineage>
        <taxon>Bacteria</taxon>
        <taxon>Pseudomonadati</taxon>
        <taxon>Pseudomonadota</taxon>
        <taxon>Alphaproteobacteria</taxon>
        <taxon>Rhodobacterales</taxon>
        <taxon>Roseobacteraceae</taxon>
        <taxon>Ruegeria</taxon>
    </lineage>
</organism>
<dbReference type="Gene3D" id="3.90.550.10">
    <property type="entry name" value="Spore Coat Polysaccharide Biosynthesis Protein SpsA, Chain A"/>
    <property type="match status" value="1"/>
</dbReference>
<evidence type="ECO:0000256" key="1">
    <source>
        <dbReference type="SAM" id="Phobius"/>
    </source>
</evidence>
<keyword evidence="1" id="KW-0812">Transmembrane</keyword>
<gene>
    <name evidence="3" type="ORF">RUM8411_04291</name>
</gene>
<feature type="domain" description="Glycosyltransferase 2-like" evidence="2">
    <location>
        <begin position="44"/>
        <end position="196"/>
    </location>
</feature>
<keyword evidence="3" id="KW-0328">Glycosyltransferase</keyword>
<dbReference type="PANTHER" id="PTHR48090">
    <property type="entry name" value="UNDECAPRENYL-PHOSPHATE 4-DEOXY-4-FORMAMIDO-L-ARABINOSE TRANSFERASE-RELATED"/>
    <property type="match status" value="1"/>
</dbReference>
<name>A0A1X7AC69_9RHOB</name>
<dbReference type="OrthoDB" id="9807795at2"/>
<dbReference type="PANTHER" id="PTHR48090:SF7">
    <property type="entry name" value="RFBJ PROTEIN"/>
    <property type="match status" value="1"/>
</dbReference>
<evidence type="ECO:0000259" key="2">
    <source>
        <dbReference type="Pfam" id="PF00535"/>
    </source>
</evidence>
<dbReference type="SUPFAM" id="SSF53448">
    <property type="entry name" value="Nucleotide-diphospho-sugar transferases"/>
    <property type="match status" value="1"/>
</dbReference>
<dbReference type="CDD" id="cd04179">
    <property type="entry name" value="DPM_DPG-synthase_like"/>
    <property type="match status" value="1"/>
</dbReference>
<protein>
    <submittedName>
        <fullName evidence="3">Undecaprenyl-phosphate mannosyltransferase</fullName>
        <ecNumber evidence="3">2.4.1.54</ecNumber>
    </submittedName>
</protein>